<dbReference type="InterPro" id="IPR054363">
    <property type="entry name" value="GH95_cat"/>
</dbReference>
<dbReference type="PANTHER" id="PTHR31084:SF3">
    <property type="entry name" value="ALPHA-FUCOSIDASE A"/>
    <property type="match status" value="1"/>
</dbReference>
<feature type="domain" description="Glycosyl hydrolase family 95 N-terminal" evidence="2">
    <location>
        <begin position="1"/>
        <end position="218"/>
    </location>
</feature>
<feature type="region of interest" description="Disordered" evidence="1">
    <location>
        <begin position="225"/>
        <end position="249"/>
    </location>
</feature>
<name>A0A3A3A9U5_9EURO</name>
<dbReference type="InterPro" id="IPR016518">
    <property type="entry name" value="Alpha-L-fucosidase"/>
</dbReference>
<reference evidence="6" key="1">
    <citation type="submission" date="2017-02" db="EMBL/GenBank/DDBJ databases">
        <authorList>
            <person name="Tafer H."/>
            <person name="Lopandic K."/>
        </authorList>
    </citation>
    <scope>NUCLEOTIDE SEQUENCE [LARGE SCALE GENOMIC DNA]</scope>
    <source>
        <strain evidence="6">CBS 366.77</strain>
    </source>
</reference>
<accession>A0A3A3A9U5</accession>
<dbReference type="PIRSF" id="PIRSF007663">
    <property type="entry name" value="UCP007663"/>
    <property type="match status" value="1"/>
</dbReference>
<dbReference type="GO" id="GO:0004560">
    <property type="term" value="F:alpha-L-fucosidase activity"/>
    <property type="evidence" value="ECO:0007669"/>
    <property type="project" value="InterPro"/>
</dbReference>
<dbReference type="Pfam" id="PF14498">
    <property type="entry name" value="Glyco_hyd_65N_2"/>
    <property type="match status" value="1"/>
</dbReference>
<dbReference type="InterPro" id="IPR008928">
    <property type="entry name" value="6-hairpin_glycosidase_sf"/>
</dbReference>
<dbReference type="SUPFAM" id="SSF48208">
    <property type="entry name" value="Six-hairpin glycosidases"/>
    <property type="match status" value="1"/>
</dbReference>
<feature type="domain" description="Alpha fucosidase A-like C-terminal" evidence="3">
    <location>
        <begin position="669"/>
        <end position="704"/>
    </location>
</feature>
<dbReference type="EMBL" id="MVGC01000015">
    <property type="protein sequence ID" value="RJE26765.1"/>
    <property type="molecule type" value="Genomic_DNA"/>
</dbReference>
<dbReference type="STRING" id="2070753.A0A3A3A9U5"/>
<evidence type="ECO:0000313" key="5">
    <source>
        <dbReference type="EMBL" id="RJE26765.1"/>
    </source>
</evidence>
<dbReference type="Proteomes" id="UP000266188">
    <property type="component" value="Unassembled WGS sequence"/>
</dbReference>
<protein>
    <submittedName>
        <fullName evidence="5">Uncharacterized protein</fullName>
    </submittedName>
</protein>
<gene>
    <name evidence="5" type="ORF">PHISCL_00897</name>
</gene>
<dbReference type="GO" id="GO:0005975">
    <property type="term" value="P:carbohydrate metabolic process"/>
    <property type="evidence" value="ECO:0007669"/>
    <property type="project" value="InterPro"/>
</dbReference>
<dbReference type="OrthoDB" id="66881at2759"/>
<feature type="domain" description="Glycosyl hydrolase family 95 catalytic" evidence="4">
    <location>
        <begin position="249"/>
        <end position="655"/>
    </location>
</feature>
<dbReference type="InterPro" id="IPR027414">
    <property type="entry name" value="GH95_N_dom"/>
</dbReference>
<feature type="compositionally biased region" description="Basic and acidic residues" evidence="1">
    <location>
        <begin position="230"/>
        <end position="243"/>
    </location>
</feature>
<keyword evidence="6" id="KW-1185">Reference proteome</keyword>
<comment type="caution">
    <text evidence="5">The sequence shown here is derived from an EMBL/GenBank/DDBJ whole genome shotgun (WGS) entry which is preliminary data.</text>
</comment>
<dbReference type="InterPro" id="IPR012341">
    <property type="entry name" value="6hp_glycosidase-like_sf"/>
</dbReference>
<evidence type="ECO:0000259" key="2">
    <source>
        <dbReference type="Pfam" id="PF14498"/>
    </source>
</evidence>
<evidence type="ECO:0000256" key="1">
    <source>
        <dbReference type="SAM" id="MobiDB-lite"/>
    </source>
</evidence>
<dbReference type="Pfam" id="PF22124">
    <property type="entry name" value="Glyco_hydro_95_cat"/>
    <property type="match status" value="1"/>
</dbReference>
<dbReference type="AlphaFoldDB" id="A0A3A3A9U5"/>
<dbReference type="Pfam" id="PF21307">
    <property type="entry name" value="Glyco_hydro_95_C"/>
    <property type="match status" value="1"/>
</dbReference>
<sequence>MPLGTYGKEIINLNIDSLWSGGPFESEDYQGGNPNVSKADSLPGIRDTIFKDGKGDLSSLLGDAEHYGSYQVLGNLTVDIPDVSNVQNYKRSLDLAMGVYEDRFDVSGSGIKREAFCSYPDHVCVYQVSSNSSLPAVTVGLENQVVSPAPKVSCSDGSIVLSGQTKKDIGMIYNARATVVAPGVDSGNLCSSDGSGVSVPKGQNEVVIIFAAGTNYDSSKGNAESGFSFKGEDPSESVQDRANKASQKSYSDLKSAHTKDFSELFNKFTFKLPDQNGSASKPTDELISSYTDSGDPFVESLLFDYGRYLFISSSRAGSLPPNLQGIWTEQSSPSWGADYHANINLQMNHWGAEQTGLGDQMEPLWRYITETWMPRGAETAKLLYGANEGWVTHDEMNIFGHTAMKNSAQWANYPVTNAWLSQHVWDRFDYSRDTNWYQKVGYPILKGTAQFWLSQLVEDKHFNDGTLVVNPCNSPEHGPTTFGCTHYQQMIWEVFDHILRGWEFSGDTDISFKKEVSSKLSKLDTGIHIGSWGQIQEWKIGQDQKNDTHRHLSNLNGWYPGYSISTQYANSSITKAIETTLYSRGTGKEDQNTGWGKMWRSSCWGLLNNTDQAYSELTLGIQSNFADNGFDMYTGSPPFQIDANFGVLGAVMSMLVRDLDRTREMTGKQEVLLGPAIPSAWGEGSVEGLRLRGGGVVDFKWDDNGKVISCQADLEGRASDVPDVVFFVKGGEGIEC</sequence>
<evidence type="ECO:0000259" key="3">
    <source>
        <dbReference type="Pfam" id="PF21307"/>
    </source>
</evidence>
<evidence type="ECO:0000259" key="4">
    <source>
        <dbReference type="Pfam" id="PF22124"/>
    </source>
</evidence>
<proteinExistence type="predicted"/>
<evidence type="ECO:0000313" key="6">
    <source>
        <dbReference type="Proteomes" id="UP000266188"/>
    </source>
</evidence>
<dbReference type="PANTHER" id="PTHR31084">
    <property type="entry name" value="ALPHA-L-FUCOSIDASE 2"/>
    <property type="match status" value="1"/>
</dbReference>
<organism evidence="5 6">
    <name type="scientific">Aspergillus sclerotialis</name>
    <dbReference type="NCBI Taxonomy" id="2070753"/>
    <lineage>
        <taxon>Eukaryota</taxon>
        <taxon>Fungi</taxon>
        <taxon>Dikarya</taxon>
        <taxon>Ascomycota</taxon>
        <taxon>Pezizomycotina</taxon>
        <taxon>Eurotiomycetes</taxon>
        <taxon>Eurotiomycetidae</taxon>
        <taxon>Eurotiales</taxon>
        <taxon>Aspergillaceae</taxon>
        <taxon>Aspergillus</taxon>
        <taxon>Aspergillus subgen. Polypaecilum</taxon>
    </lineage>
</organism>
<dbReference type="InterPro" id="IPR049053">
    <property type="entry name" value="AFCA-like_C"/>
</dbReference>
<dbReference type="Gene3D" id="1.50.10.10">
    <property type="match status" value="1"/>
</dbReference>